<comment type="subcellular location">
    <subcellularLocation>
        <location evidence="3">Cytoplasm</location>
        <location evidence="3">Cell cortex</location>
    </subcellularLocation>
    <subcellularLocation>
        <location evidence="1">Cytoplasm</location>
        <location evidence="1">Cytoskeleton</location>
        <location evidence="1">Microtubule organizing center</location>
        <location evidence="1">Centrosome</location>
        <location evidence="1">Centriole</location>
    </subcellularLocation>
    <subcellularLocation>
        <location evidence="2">Cytoplasm</location>
        <location evidence="2">Cytoskeleton</location>
        <location evidence="2">Spindle</location>
    </subcellularLocation>
</comment>
<dbReference type="SMART" id="SM01052">
    <property type="entry name" value="CAP_GLY"/>
    <property type="match status" value="1"/>
</dbReference>
<organism evidence="17 18">
    <name type="scientific">Mastacembelus armatus</name>
    <name type="common">zig-zag eel</name>
    <dbReference type="NCBI Taxonomy" id="205130"/>
    <lineage>
        <taxon>Eukaryota</taxon>
        <taxon>Metazoa</taxon>
        <taxon>Chordata</taxon>
        <taxon>Craniata</taxon>
        <taxon>Vertebrata</taxon>
        <taxon>Euteleostomi</taxon>
        <taxon>Actinopterygii</taxon>
        <taxon>Neopterygii</taxon>
        <taxon>Teleostei</taxon>
        <taxon>Neoteleostei</taxon>
        <taxon>Acanthomorphata</taxon>
        <taxon>Anabantaria</taxon>
        <taxon>Synbranchiformes</taxon>
        <taxon>Mastacembelidae</taxon>
        <taxon>Mastacembelus</taxon>
    </lineage>
</organism>
<dbReference type="Pfam" id="PF12455">
    <property type="entry name" value="Dynactin"/>
    <property type="match status" value="1"/>
</dbReference>
<reference evidence="17" key="2">
    <citation type="submission" date="2025-09" db="UniProtKB">
        <authorList>
            <consortium name="Ensembl"/>
        </authorList>
    </citation>
    <scope>IDENTIFICATION</scope>
</reference>
<feature type="domain" description="CAP-Gly" evidence="16">
    <location>
        <begin position="34"/>
        <end position="76"/>
    </location>
</feature>
<dbReference type="GO" id="GO:0008017">
    <property type="term" value="F:microtubule binding"/>
    <property type="evidence" value="ECO:0007669"/>
    <property type="project" value="UniProtKB-ARBA"/>
</dbReference>
<evidence type="ECO:0000256" key="4">
    <source>
        <dbReference type="ARBA" id="ARBA00011010"/>
    </source>
</evidence>
<dbReference type="GO" id="GO:0030286">
    <property type="term" value="C:dynein complex"/>
    <property type="evidence" value="ECO:0007669"/>
    <property type="project" value="UniProtKB-KW"/>
</dbReference>
<dbReference type="GO" id="GO:0051301">
    <property type="term" value="P:cell division"/>
    <property type="evidence" value="ECO:0007669"/>
    <property type="project" value="UniProtKB-KW"/>
</dbReference>
<dbReference type="PANTHER" id="PTHR18916">
    <property type="entry name" value="DYNACTIN 1-RELATED MICROTUBULE-BINDING"/>
    <property type="match status" value="1"/>
</dbReference>
<dbReference type="GO" id="GO:0000776">
    <property type="term" value="C:kinetochore"/>
    <property type="evidence" value="ECO:0007669"/>
    <property type="project" value="TreeGrafter"/>
</dbReference>
<dbReference type="Gene3D" id="2.30.30.190">
    <property type="entry name" value="CAP Gly-rich-like domain"/>
    <property type="match status" value="1"/>
</dbReference>
<name>A0A7N8X2P8_9TELE</name>
<sequence length="1212" mass="134833">MSSSGTTESSKPPKIGSIVEVTGKGQRGTVAYIGATLFASGKWVGVILDEPKGKNDGTVQGKRYFTCEENHGIFVRQSQVSHRNVFDAMMNLGSFSPDQYLIHTFICHQASRESLSSSLSGDVSEAGLSPHQGALGAPVVPQPSGSPAATATPVPATPSKEESLRAQVKDLEEKLETLKMKRTEDKAKLKELEKHKIQLEQLQEWKTKMQEQQAELQKQLKEAKKEAREAQEAKDRYMEEMSDTADAIEMATLDKEMAEERAESLQVEVDTLKEKVEELSMDLEILRHEISEKGSEGAASSYHVKQLEEQNGRLKEALVRMRDLSASEKQEHVKLQKQMEKKNTELESLRTQKEKLQEELTQAEATIDELKEQVDAALGSEEMVETLTERNLDLEEKVRELRETVTDLEAINEMNDELQENSRETEMELREQVDLSAAKVREAEKRVEAAQETVADYQQTISKYRELTARLQEANRELISQQNANTEQGQQPPAELFDFKIKFAETKAYAKAIEMELRKMEVAQSNRQVSLLTSFMPDSFVRHGGDHDCILVLLLIPRLICKAELISKQAQEKFDLNGNLVQGTGLRGPPGEQRSFSSGLVYSLSLLQATLHKYEQALNTCSVEVFKRMGTLYSEMSFHERSLDYFIDLLHKDQLDETVQVEPLTKAIKYYQQLYSVHLADHTEDCTVQLADHIKFTQSALDCMGVEVARLRAFLAPGQESSGLALLLKDLDTSCSDIRQFCKKIRRRMPGTDVVGVPAALNFGPQVSETLTECRRQQTRVVAVLQEVAAAGAQMVAPLAEQEGLNALKLEDTACKAVEQLFVENSSSQCLRQSCSSVIATMNKMATAMQEGEYDADKPQGKTPPVEIRAAAVRAEMTDAEGLGVKLEDRETVIKELKKSLKIKGEELSEANVRLSLLEKKLDTSTKDADERVEKIQTKLDENLALLKKKEKEFEETMDALQADIDQLEAEKAELKQRINNQSKMTIEGLRGTASSGIASIVHGSTGGMGPSMAGPLQVVDSPLLRQQIEAQRLGIKYLKNENNRLKAEKMRAQLASLPPLCPPKLPRVTKESSMPPEGLNTGIYRRTDQLLATLLKLSAEVKVVDITGKTAVSASAQLLEQTARLQNLSDALSKLKREVAEHVVSNQPGAKASSDFATFPVSSFVKAKEEKQGGTMYIGRVSIPCARGQEQVHRLVLSQQQLHQVHGLLMA</sequence>
<dbReference type="Proteomes" id="UP000261640">
    <property type="component" value="Unplaced"/>
</dbReference>
<feature type="coiled-coil region" evidence="14">
    <location>
        <begin position="1119"/>
        <end position="1146"/>
    </location>
</feature>
<comment type="similarity">
    <text evidence="4">Belongs to the dynactin 150 kDa subunit family.</text>
</comment>
<dbReference type="Ensembl" id="ENSMAMT00000057578.1">
    <property type="protein sequence ID" value="ENSMAMP00000045244.1"/>
    <property type="gene ID" value="ENSMAMG00000007880.2"/>
</dbReference>
<dbReference type="GO" id="GO:0007097">
    <property type="term" value="P:nuclear migration"/>
    <property type="evidence" value="ECO:0007669"/>
    <property type="project" value="TreeGrafter"/>
</dbReference>
<evidence type="ECO:0000256" key="12">
    <source>
        <dbReference type="ARBA" id="ARBA00023212"/>
    </source>
</evidence>
<dbReference type="Pfam" id="PF01302">
    <property type="entry name" value="CAP_GLY"/>
    <property type="match status" value="1"/>
</dbReference>
<evidence type="ECO:0000256" key="13">
    <source>
        <dbReference type="ARBA" id="ARBA00023306"/>
    </source>
</evidence>
<keyword evidence="7" id="KW-0132">Cell division</keyword>
<dbReference type="GO" id="GO:0005874">
    <property type="term" value="C:microtubule"/>
    <property type="evidence" value="ECO:0007669"/>
    <property type="project" value="UniProtKB-KW"/>
</dbReference>
<feature type="coiled-coil region" evidence="14">
    <location>
        <begin position="1029"/>
        <end position="1056"/>
    </location>
</feature>
<evidence type="ECO:0000256" key="6">
    <source>
        <dbReference type="ARBA" id="ARBA00022490"/>
    </source>
</evidence>
<evidence type="ECO:0000313" key="18">
    <source>
        <dbReference type="Proteomes" id="UP000261640"/>
    </source>
</evidence>
<dbReference type="FunFam" id="2.30.30.190:FF:000003">
    <property type="entry name" value="dynactin subunit 1 isoform X1"/>
    <property type="match status" value="1"/>
</dbReference>
<proteinExistence type="inferred from homology"/>
<evidence type="ECO:0000256" key="15">
    <source>
        <dbReference type="SAM" id="MobiDB-lite"/>
    </source>
</evidence>
<evidence type="ECO:0000256" key="8">
    <source>
        <dbReference type="ARBA" id="ARBA00022701"/>
    </source>
</evidence>
<dbReference type="PROSITE" id="PS00845">
    <property type="entry name" value="CAP_GLY_1"/>
    <property type="match status" value="1"/>
</dbReference>
<evidence type="ECO:0000259" key="16">
    <source>
        <dbReference type="PROSITE" id="PS50245"/>
    </source>
</evidence>
<dbReference type="GeneTree" id="ENSGT00940000155378"/>
<dbReference type="AlphaFoldDB" id="A0A7N8X2P8"/>
<keyword evidence="9" id="KW-0498">Mitosis</keyword>
<dbReference type="InterPro" id="IPR000938">
    <property type="entry name" value="CAP-Gly_domain"/>
</dbReference>
<dbReference type="SUPFAM" id="SSF74924">
    <property type="entry name" value="Cap-Gly domain"/>
    <property type="match status" value="1"/>
</dbReference>
<evidence type="ECO:0000256" key="9">
    <source>
        <dbReference type="ARBA" id="ARBA00022776"/>
    </source>
</evidence>
<dbReference type="GO" id="GO:0000922">
    <property type="term" value="C:spindle pole"/>
    <property type="evidence" value="ECO:0007669"/>
    <property type="project" value="TreeGrafter"/>
</dbReference>
<keyword evidence="6" id="KW-0963">Cytoplasm</keyword>
<dbReference type="GO" id="GO:0005938">
    <property type="term" value="C:cell cortex"/>
    <property type="evidence" value="ECO:0007669"/>
    <property type="project" value="UniProtKB-SubCell"/>
</dbReference>
<protein>
    <recommendedName>
        <fullName evidence="5">Dynactin subunit 1</fullName>
    </recommendedName>
</protein>
<keyword evidence="8" id="KW-0493">Microtubule</keyword>
<dbReference type="PROSITE" id="PS50245">
    <property type="entry name" value="CAP_GLY_2"/>
    <property type="match status" value="1"/>
</dbReference>
<dbReference type="InterPro" id="IPR022157">
    <property type="entry name" value="Dynactin"/>
</dbReference>
<dbReference type="GO" id="GO:0030424">
    <property type="term" value="C:axon"/>
    <property type="evidence" value="ECO:0007669"/>
    <property type="project" value="TreeGrafter"/>
</dbReference>
<evidence type="ECO:0000256" key="7">
    <source>
        <dbReference type="ARBA" id="ARBA00022618"/>
    </source>
</evidence>
<feature type="region of interest" description="Disordered" evidence="15">
    <location>
        <begin position="1058"/>
        <end position="1082"/>
    </location>
</feature>
<feature type="region of interest" description="Disordered" evidence="15">
    <location>
        <begin position="118"/>
        <end position="164"/>
    </location>
</feature>
<accession>A0A7N8X2P8</accession>
<dbReference type="GO" id="GO:0005814">
    <property type="term" value="C:centriole"/>
    <property type="evidence" value="ECO:0007669"/>
    <property type="project" value="UniProtKB-SubCell"/>
</dbReference>
<keyword evidence="13" id="KW-0131">Cell cycle</keyword>
<keyword evidence="12" id="KW-0206">Cytoskeleton</keyword>
<evidence type="ECO:0000256" key="10">
    <source>
        <dbReference type="ARBA" id="ARBA00023017"/>
    </source>
</evidence>
<evidence type="ECO:0000256" key="1">
    <source>
        <dbReference type="ARBA" id="ARBA00004114"/>
    </source>
</evidence>
<feature type="compositionally biased region" description="Low complexity" evidence="15">
    <location>
        <begin position="142"/>
        <end position="158"/>
    </location>
</feature>
<dbReference type="GO" id="GO:0000132">
    <property type="term" value="P:establishment of mitotic spindle orientation"/>
    <property type="evidence" value="ECO:0007669"/>
    <property type="project" value="TreeGrafter"/>
</dbReference>
<reference evidence="17" key="1">
    <citation type="submission" date="2025-08" db="UniProtKB">
        <authorList>
            <consortium name="Ensembl"/>
        </authorList>
    </citation>
    <scope>IDENTIFICATION</scope>
</reference>
<evidence type="ECO:0000256" key="11">
    <source>
        <dbReference type="ARBA" id="ARBA00023054"/>
    </source>
</evidence>
<evidence type="ECO:0000256" key="5">
    <source>
        <dbReference type="ARBA" id="ARBA00016574"/>
    </source>
</evidence>
<dbReference type="InterPro" id="IPR036859">
    <property type="entry name" value="CAP-Gly_dom_sf"/>
</dbReference>
<keyword evidence="18" id="KW-1185">Reference proteome</keyword>
<evidence type="ECO:0000256" key="2">
    <source>
        <dbReference type="ARBA" id="ARBA00004186"/>
    </source>
</evidence>
<evidence type="ECO:0000313" key="17">
    <source>
        <dbReference type="Ensembl" id="ENSMAMP00000045244.1"/>
    </source>
</evidence>
<feature type="coiled-coil region" evidence="14">
    <location>
        <begin position="894"/>
        <end position="985"/>
    </location>
</feature>
<dbReference type="PANTHER" id="PTHR18916:SF6">
    <property type="entry name" value="DYNACTIN SUBUNIT 1"/>
    <property type="match status" value="1"/>
</dbReference>
<evidence type="ECO:0000256" key="3">
    <source>
        <dbReference type="ARBA" id="ARBA00004544"/>
    </source>
</evidence>
<keyword evidence="11 14" id="KW-0175">Coiled coil</keyword>
<keyword evidence="10" id="KW-0243">Dynein</keyword>
<evidence type="ECO:0000256" key="14">
    <source>
        <dbReference type="SAM" id="Coils"/>
    </source>
</evidence>